<keyword evidence="4" id="KW-0446">Lipid-binding</keyword>
<evidence type="ECO:0000256" key="1">
    <source>
        <dbReference type="ARBA" id="ARBA00008842"/>
    </source>
</evidence>
<dbReference type="InterPro" id="IPR018494">
    <property type="entry name" value="Oxysterol-bd_CS"/>
</dbReference>
<evidence type="ECO:0000313" key="9">
    <source>
        <dbReference type="EMBL" id="KAJ9582056.1"/>
    </source>
</evidence>
<evidence type="ECO:0000313" key="10">
    <source>
        <dbReference type="Proteomes" id="UP001233999"/>
    </source>
</evidence>
<feature type="compositionally biased region" description="Polar residues" evidence="7">
    <location>
        <begin position="1"/>
        <end position="32"/>
    </location>
</feature>
<reference evidence="9" key="2">
    <citation type="submission" date="2023-05" db="EMBL/GenBank/DDBJ databases">
        <authorList>
            <person name="Fouks B."/>
        </authorList>
    </citation>
    <scope>NUCLEOTIDE SEQUENCE</scope>
    <source>
        <strain evidence="9">Stay&amp;Tobe</strain>
        <tissue evidence="9">Testes</tissue>
    </source>
</reference>
<gene>
    <name evidence="9" type="ORF">L9F63_003639</name>
</gene>
<dbReference type="Pfam" id="PF01237">
    <property type="entry name" value="Oxysterol_BP"/>
    <property type="match status" value="1"/>
</dbReference>
<reference evidence="9" key="1">
    <citation type="journal article" date="2023" name="IScience">
        <title>Live-bearing cockroach genome reveals convergent evolutionary mechanisms linked to viviparity in insects and beyond.</title>
        <authorList>
            <person name="Fouks B."/>
            <person name="Harrison M.C."/>
            <person name="Mikhailova A.A."/>
            <person name="Marchal E."/>
            <person name="English S."/>
            <person name="Carruthers M."/>
            <person name="Jennings E.C."/>
            <person name="Chiamaka E.L."/>
            <person name="Frigard R.A."/>
            <person name="Pippel M."/>
            <person name="Attardo G.M."/>
            <person name="Benoit J.B."/>
            <person name="Bornberg-Bauer E."/>
            <person name="Tobe S.S."/>
        </authorList>
    </citation>
    <scope>NUCLEOTIDE SEQUENCE</scope>
    <source>
        <strain evidence="9">Stay&amp;Tobe</strain>
    </source>
</reference>
<feature type="domain" description="PH" evidence="8">
    <location>
        <begin position="137"/>
        <end position="254"/>
    </location>
</feature>
<dbReference type="FunFam" id="1.10.287.2720:FF:000002">
    <property type="entry name" value="Oxysterol-binding protein"/>
    <property type="match status" value="1"/>
</dbReference>
<evidence type="ECO:0000256" key="6">
    <source>
        <dbReference type="RuleBase" id="RU003845"/>
    </source>
</evidence>
<evidence type="ECO:0000259" key="8">
    <source>
        <dbReference type="PROSITE" id="PS50003"/>
    </source>
</evidence>
<evidence type="ECO:0000256" key="2">
    <source>
        <dbReference type="ARBA" id="ARBA00022448"/>
    </source>
</evidence>
<feature type="region of interest" description="Disordered" evidence="7">
    <location>
        <begin position="1"/>
        <end position="58"/>
    </location>
</feature>
<keyword evidence="3 6" id="KW-0445">Lipid transport</keyword>
<dbReference type="InterPro" id="IPR037239">
    <property type="entry name" value="OSBP_sf"/>
</dbReference>
<evidence type="ECO:0000256" key="5">
    <source>
        <dbReference type="RuleBase" id="RU003844"/>
    </source>
</evidence>
<comment type="caution">
    <text evidence="9">The sequence shown here is derived from an EMBL/GenBank/DDBJ whole genome shotgun (WGS) entry which is preliminary data.</text>
</comment>
<dbReference type="PROSITE" id="PS50003">
    <property type="entry name" value="PH_DOMAIN"/>
    <property type="match status" value="1"/>
</dbReference>
<dbReference type="Gene3D" id="1.10.287.2720">
    <property type="match status" value="1"/>
</dbReference>
<dbReference type="InterPro" id="IPR000648">
    <property type="entry name" value="Oxysterol-bd"/>
</dbReference>
<dbReference type="GO" id="GO:0005829">
    <property type="term" value="C:cytosol"/>
    <property type="evidence" value="ECO:0007669"/>
    <property type="project" value="TreeGrafter"/>
</dbReference>
<dbReference type="InterPro" id="IPR011993">
    <property type="entry name" value="PH-like_dom_sf"/>
</dbReference>
<dbReference type="SUPFAM" id="SSF144000">
    <property type="entry name" value="Oxysterol-binding protein-like"/>
    <property type="match status" value="1"/>
</dbReference>
<dbReference type="PANTHER" id="PTHR10972:SF102">
    <property type="entry name" value="OXYSTEROL-BINDING PROTEIN"/>
    <property type="match status" value="1"/>
</dbReference>
<evidence type="ECO:0000256" key="7">
    <source>
        <dbReference type="SAM" id="MobiDB-lite"/>
    </source>
</evidence>
<dbReference type="SUPFAM" id="SSF50729">
    <property type="entry name" value="PH domain-like"/>
    <property type="match status" value="1"/>
</dbReference>
<name>A0AAD8E9Q1_DIPPU</name>
<dbReference type="PROSITE" id="PS01013">
    <property type="entry name" value="OSBP"/>
    <property type="match status" value="1"/>
</dbReference>
<dbReference type="InterPro" id="IPR001849">
    <property type="entry name" value="PH_domain"/>
</dbReference>
<feature type="non-terminal residue" evidence="9">
    <location>
        <position position="506"/>
    </location>
</feature>
<evidence type="ECO:0000256" key="3">
    <source>
        <dbReference type="ARBA" id="ARBA00023055"/>
    </source>
</evidence>
<dbReference type="GO" id="GO:0015485">
    <property type="term" value="F:cholesterol binding"/>
    <property type="evidence" value="ECO:0007669"/>
    <property type="project" value="TreeGrafter"/>
</dbReference>
<proteinExistence type="inferred from homology"/>
<dbReference type="Pfam" id="PF00169">
    <property type="entry name" value="PH"/>
    <property type="match status" value="1"/>
</dbReference>
<feature type="non-terminal residue" evidence="9">
    <location>
        <position position="1"/>
    </location>
</feature>
<dbReference type="Proteomes" id="UP001233999">
    <property type="component" value="Unassembled WGS sequence"/>
</dbReference>
<dbReference type="Gene3D" id="2.30.29.30">
    <property type="entry name" value="Pleckstrin-homology domain (PH domain)/Phosphotyrosine-binding domain (PTB)"/>
    <property type="match status" value="1"/>
</dbReference>
<feature type="region of interest" description="Disordered" evidence="7">
    <location>
        <begin position="80"/>
        <end position="112"/>
    </location>
</feature>
<feature type="compositionally biased region" description="Polar residues" evidence="7">
    <location>
        <begin position="82"/>
        <end position="91"/>
    </location>
</feature>
<dbReference type="PANTHER" id="PTHR10972">
    <property type="entry name" value="OXYSTEROL-BINDING PROTEIN-RELATED"/>
    <property type="match status" value="1"/>
</dbReference>
<feature type="compositionally biased region" description="Basic and acidic residues" evidence="7">
    <location>
        <begin position="325"/>
        <end position="336"/>
    </location>
</feature>
<organism evidence="9 10">
    <name type="scientific">Diploptera punctata</name>
    <name type="common">Pacific beetle cockroach</name>
    <dbReference type="NCBI Taxonomy" id="6984"/>
    <lineage>
        <taxon>Eukaryota</taxon>
        <taxon>Metazoa</taxon>
        <taxon>Ecdysozoa</taxon>
        <taxon>Arthropoda</taxon>
        <taxon>Hexapoda</taxon>
        <taxon>Insecta</taxon>
        <taxon>Pterygota</taxon>
        <taxon>Neoptera</taxon>
        <taxon>Polyneoptera</taxon>
        <taxon>Dictyoptera</taxon>
        <taxon>Blattodea</taxon>
        <taxon>Blaberoidea</taxon>
        <taxon>Blaberidae</taxon>
        <taxon>Diplopterinae</taxon>
        <taxon>Diploptera</taxon>
    </lineage>
</organism>
<dbReference type="CDD" id="cd13286">
    <property type="entry name" value="PH_OPR5_ORP8"/>
    <property type="match status" value="1"/>
</dbReference>
<dbReference type="FunFam" id="2.30.29.30:FF:000030">
    <property type="entry name" value="Oxysterol-binding protein"/>
    <property type="match status" value="1"/>
</dbReference>
<evidence type="ECO:0000256" key="4">
    <source>
        <dbReference type="ARBA" id="ARBA00023121"/>
    </source>
</evidence>
<keyword evidence="10" id="KW-1185">Reference proteome</keyword>
<dbReference type="GO" id="GO:0006869">
    <property type="term" value="P:lipid transport"/>
    <property type="evidence" value="ECO:0007669"/>
    <property type="project" value="UniProtKB-KW"/>
</dbReference>
<keyword evidence="2 6" id="KW-0813">Transport</keyword>
<dbReference type="Gene3D" id="2.40.160.120">
    <property type="match status" value="1"/>
</dbReference>
<comment type="similarity">
    <text evidence="1 5">Belongs to the OSBP family.</text>
</comment>
<dbReference type="SMART" id="SM00233">
    <property type="entry name" value="PH"/>
    <property type="match status" value="1"/>
</dbReference>
<protein>
    <recommendedName>
        <fullName evidence="6">Oxysterol-binding protein</fullName>
    </recommendedName>
</protein>
<dbReference type="AlphaFoldDB" id="A0AAD8E9Q1"/>
<accession>A0AAD8E9Q1</accession>
<sequence>EKMSSQPIPVPASTSRHSAQESLSYSHPNDSGSRPVLSPGTVNKNPDDKKPRRTSLQVLLPKLPSSESLNYSPSSPGIVSWLDNNSKSDQPSPDKLNAPDTDKLTRKESYKAQRKNYCREKKRVANELLSSLKDPSVIVLADWLKVRGTLKSWTKLWCILKPGLLLLYKSPKSNHWVGTVLLNTCQVIERPSKKDGFCFKLFHPLEQSIWAPRGPEKETIGAVVQPLPTAYLIFRAPSQAAGKCWMDALELSLRCSSLLVRSMSSKSSGVQDTMANHETQWSEADYEKHFTDHDLDDISQPDVGGACDHLSGAEQASLSDSESEASVKKEGLHDTDGEPVETPYVHHGEVEEFGSAGEQVEELPEEHKSLIWYLVKQVRPGMDLSKVVLPTFILEPRSFLDKLSDSYYHADILSKAVLEDDAFTRMKGIVKWYLSGFYKKPKGLKKPYNPILGETFRCYWMHPNGSRTFYLAEQVSHHPPVSAFYVTNRQDGFCISASILAKSKFY</sequence>
<feature type="region of interest" description="Disordered" evidence="7">
    <location>
        <begin position="294"/>
        <end position="342"/>
    </location>
</feature>
<dbReference type="EMBL" id="JASPKZ010007831">
    <property type="protein sequence ID" value="KAJ9582056.1"/>
    <property type="molecule type" value="Genomic_DNA"/>
</dbReference>
<dbReference type="GO" id="GO:0016020">
    <property type="term" value="C:membrane"/>
    <property type="evidence" value="ECO:0007669"/>
    <property type="project" value="TreeGrafter"/>
</dbReference>
<feature type="compositionally biased region" description="Basic and acidic residues" evidence="7">
    <location>
        <begin position="100"/>
        <end position="112"/>
    </location>
</feature>
<dbReference type="GO" id="GO:0032541">
    <property type="term" value="C:cortical endoplasmic reticulum"/>
    <property type="evidence" value="ECO:0007669"/>
    <property type="project" value="TreeGrafter"/>
</dbReference>